<dbReference type="PANTHER" id="PTHR33121:SF76">
    <property type="entry name" value="SIGNALING PROTEIN"/>
    <property type="match status" value="1"/>
</dbReference>
<dbReference type="EMBL" id="QGKM01000022">
    <property type="protein sequence ID" value="PWQ97822.1"/>
    <property type="molecule type" value="Genomic_DNA"/>
</dbReference>
<dbReference type="PROSITE" id="PS50883">
    <property type="entry name" value="EAL"/>
    <property type="match status" value="1"/>
</dbReference>
<dbReference type="SUPFAM" id="SSF141868">
    <property type="entry name" value="EAL domain-like"/>
    <property type="match status" value="1"/>
</dbReference>
<dbReference type="Pfam" id="PF01590">
    <property type="entry name" value="GAF"/>
    <property type="match status" value="1"/>
</dbReference>
<evidence type="ECO:0000313" key="2">
    <source>
        <dbReference type="EMBL" id="PWQ97822.1"/>
    </source>
</evidence>
<dbReference type="InterPro" id="IPR029016">
    <property type="entry name" value="GAF-like_dom_sf"/>
</dbReference>
<feature type="domain" description="EAL" evidence="1">
    <location>
        <begin position="163"/>
        <end position="408"/>
    </location>
</feature>
<sequence length="412" mass="45943">MMVAVLHENQGYHLGDLVPEKMQQTIAAIRAHLCMDIAFITDFVDEHNIVRFVEGDSEHATSLPGACIPRHESYCHLFAGGVLPSIIRDTSLDPVARKLTLTHKLNIVSYIAAPLRDADGATYGVFSCIGHKDGGHLSESDLAVMSMFADMAGTEIREQIKKRQSYLNAQRRILEVMKPEKLNISYQPIYDLQQKKVVGYESLARFDTQPYQTPDIWFDQAKLVDLDQQLELLAIKQGLESIHLIDESAYLSLNVSAEIILSGILTNIFSDEIAHRIVLEVTEHAKVPDYQLFREALSPLRKKGVRVAVDDAGAGYASFQHVLELRAEIIKLDISLIKGLAKDPARSALASALIAFARETNTKVIAEGVETQEEYLELLRIGVDSIQGYYVGYPMPVEQVILYTPTVDAHRT</sequence>
<dbReference type="SMART" id="SM00052">
    <property type="entry name" value="EAL"/>
    <property type="match status" value="1"/>
</dbReference>
<dbReference type="Proteomes" id="UP000245539">
    <property type="component" value="Unassembled WGS sequence"/>
</dbReference>
<dbReference type="RefSeq" id="WP_109837423.1">
    <property type="nucleotide sequence ID" value="NZ_QGKM01000022.1"/>
</dbReference>
<dbReference type="InterPro" id="IPR001633">
    <property type="entry name" value="EAL_dom"/>
</dbReference>
<dbReference type="InterPro" id="IPR003018">
    <property type="entry name" value="GAF"/>
</dbReference>
<keyword evidence="3" id="KW-1185">Reference proteome</keyword>
<dbReference type="PANTHER" id="PTHR33121">
    <property type="entry name" value="CYCLIC DI-GMP PHOSPHODIESTERASE PDEF"/>
    <property type="match status" value="1"/>
</dbReference>
<dbReference type="Pfam" id="PF00563">
    <property type="entry name" value="EAL"/>
    <property type="match status" value="1"/>
</dbReference>
<evidence type="ECO:0000313" key="3">
    <source>
        <dbReference type="Proteomes" id="UP000245539"/>
    </source>
</evidence>
<dbReference type="SUPFAM" id="SSF55781">
    <property type="entry name" value="GAF domain-like"/>
    <property type="match status" value="1"/>
</dbReference>
<name>A0A317CNC9_9GAMM</name>
<dbReference type="GO" id="GO:0071111">
    <property type="term" value="F:cyclic-guanylate-specific phosphodiesterase activity"/>
    <property type="evidence" value="ECO:0007669"/>
    <property type="project" value="InterPro"/>
</dbReference>
<dbReference type="Gene3D" id="3.30.450.40">
    <property type="match status" value="1"/>
</dbReference>
<organism evidence="2 3">
    <name type="scientific">Leucothrix pacifica</name>
    <dbReference type="NCBI Taxonomy" id="1247513"/>
    <lineage>
        <taxon>Bacteria</taxon>
        <taxon>Pseudomonadati</taxon>
        <taxon>Pseudomonadota</taxon>
        <taxon>Gammaproteobacteria</taxon>
        <taxon>Thiotrichales</taxon>
        <taxon>Thiotrichaceae</taxon>
        <taxon>Leucothrix</taxon>
    </lineage>
</organism>
<proteinExistence type="predicted"/>
<gene>
    <name evidence="2" type="ORF">DKW60_09525</name>
</gene>
<dbReference type="InterPro" id="IPR035919">
    <property type="entry name" value="EAL_sf"/>
</dbReference>
<protein>
    <submittedName>
        <fullName evidence="2">Diguanylate phosphodiesterase</fullName>
    </submittedName>
</protein>
<dbReference type="SMART" id="SM00065">
    <property type="entry name" value="GAF"/>
    <property type="match status" value="1"/>
</dbReference>
<dbReference type="InterPro" id="IPR050706">
    <property type="entry name" value="Cyclic-di-GMP_PDE-like"/>
</dbReference>
<dbReference type="CDD" id="cd01948">
    <property type="entry name" value="EAL"/>
    <property type="match status" value="1"/>
</dbReference>
<evidence type="ECO:0000259" key="1">
    <source>
        <dbReference type="PROSITE" id="PS50883"/>
    </source>
</evidence>
<comment type="caution">
    <text evidence="2">The sequence shown here is derived from an EMBL/GenBank/DDBJ whole genome shotgun (WGS) entry which is preliminary data.</text>
</comment>
<accession>A0A317CNC9</accession>
<reference evidence="2 3" key="1">
    <citation type="submission" date="2018-05" db="EMBL/GenBank/DDBJ databases">
        <title>Leucothrix arctica sp. nov., isolated from Arctic seawater.</title>
        <authorList>
            <person name="Choi A."/>
            <person name="Baek K."/>
        </authorList>
    </citation>
    <scope>NUCLEOTIDE SEQUENCE [LARGE SCALE GENOMIC DNA]</scope>
    <source>
        <strain evidence="2 3">JCM 18388</strain>
    </source>
</reference>
<dbReference type="Gene3D" id="3.20.20.450">
    <property type="entry name" value="EAL domain"/>
    <property type="match status" value="1"/>
</dbReference>
<dbReference type="AlphaFoldDB" id="A0A317CNC9"/>
<dbReference type="OrthoDB" id="8553030at2"/>